<protein>
    <submittedName>
        <fullName evidence="1">Uncharacterized protein</fullName>
    </submittedName>
</protein>
<organism evidence="1 2">
    <name type="scientific">Daedalea quercina L-15889</name>
    <dbReference type="NCBI Taxonomy" id="1314783"/>
    <lineage>
        <taxon>Eukaryota</taxon>
        <taxon>Fungi</taxon>
        <taxon>Dikarya</taxon>
        <taxon>Basidiomycota</taxon>
        <taxon>Agaricomycotina</taxon>
        <taxon>Agaricomycetes</taxon>
        <taxon>Polyporales</taxon>
        <taxon>Fomitopsis</taxon>
    </lineage>
</organism>
<feature type="non-terminal residue" evidence="1">
    <location>
        <position position="1"/>
    </location>
</feature>
<dbReference type="AlphaFoldDB" id="A0A165KWL3"/>
<dbReference type="Proteomes" id="UP000076727">
    <property type="component" value="Unassembled WGS sequence"/>
</dbReference>
<evidence type="ECO:0000313" key="1">
    <source>
        <dbReference type="EMBL" id="KZT63681.1"/>
    </source>
</evidence>
<dbReference type="STRING" id="1314783.A0A165KWL3"/>
<proteinExistence type="predicted"/>
<keyword evidence="2" id="KW-1185">Reference proteome</keyword>
<dbReference type="EMBL" id="KV429164">
    <property type="protein sequence ID" value="KZT63681.1"/>
    <property type="molecule type" value="Genomic_DNA"/>
</dbReference>
<name>A0A165KWL3_9APHY</name>
<reference evidence="1 2" key="1">
    <citation type="journal article" date="2016" name="Mol. Biol. Evol.">
        <title>Comparative Genomics of Early-Diverging Mushroom-Forming Fungi Provides Insights into the Origins of Lignocellulose Decay Capabilities.</title>
        <authorList>
            <person name="Nagy L.G."/>
            <person name="Riley R."/>
            <person name="Tritt A."/>
            <person name="Adam C."/>
            <person name="Daum C."/>
            <person name="Floudas D."/>
            <person name="Sun H."/>
            <person name="Yadav J.S."/>
            <person name="Pangilinan J."/>
            <person name="Larsson K.H."/>
            <person name="Matsuura K."/>
            <person name="Barry K."/>
            <person name="Labutti K."/>
            <person name="Kuo R."/>
            <person name="Ohm R.A."/>
            <person name="Bhattacharya S.S."/>
            <person name="Shirouzu T."/>
            <person name="Yoshinaga Y."/>
            <person name="Martin F.M."/>
            <person name="Grigoriev I.V."/>
            <person name="Hibbett D.S."/>
        </authorList>
    </citation>
    <scope>NUCLEOTIDE SEQUENCE [LARGE SCALE GENOMIC DNA]</scope>
    <source>
        <strain evidence="1 2">L-15889</strain>
    </source>
</reference>
<feature type="non-terminal residue" evidence="1">
    <location>
        <position position="67"/>
    </location>
</feature>
<gene>
    <name evidence="1" type="ORF">DAEQUDRAFT_636083</name>
</gene>
<sequence length="67" mass="7937">RIDPDLLSKKYVMLPHKQASILIQLQTEHVPLQKYLYRIQKAESPFCPNCGETRETVHHYLLECPKF</sequence>
<evidence type="ECO:0000313" key="2">
    <source>
        <dbReference type="Proteomes" id="UP000076727"/>
    </source>
</evidence>
<dbReference type="OrthoDB" id="3044497at2759"/>
<accession>A0A165KWL3</accession>